<gene>
    <name evidence="4" type="ORF">ACM44_08400</name>
</gene>
<feature type="signal peptide" evidence="2">
    <location>
        <begin position="1"/>
        <end position="18"/>
    </location>
</feature>
<dbReference type="EMBL" id="LFNG01000010">
    <property type="protein sequence ID" value="KMQ71187.1"/>
    <property type="molecule type" value="Genomic_DNA"/>
</dbReference>
<evidence type="ECO:0000259" key="3">
    <source>
        <dbReference type="Pfam" id="PF18962"/>
    </source>
</evidence>
<dbReference type="Pfam" id="PF18962">
    <property type="entry name" value="Por_Secre_tail"/>
    <property type="match status" value="1"/>
</dbReference>
<dbReference type="InterPro" id="IPR026444">
    <property type="entry name" value="Secre_tail"/>
</dbReference>
<dbReference type="RefSeq" id="WP_048499588.1">
    <property type="nucleotide sequence ID" value="NZ_LFNG01000010.1"/>
</dbReference>
<dbReference type="Proteomes" id="UP000035900">
    <property type="component" value="Unassembled WGS sequence"/>
</dbReference>
<feature type="domain" description="Secretion system C-terminal sorting" evidence="3">
    <location>
        <begin position="161"/>
        <end position="229"/>
    </location>
</feature>
<keyword evidence="5" id="KW-1185">Reference proteome</keyword>
<dbReference type="NCBIfam" id="TIGR04183">
    <property type="entry name" value="Por_Secre_tail"/>
    <property type="match status" value="1"/>
</dbReference>
<name>A0A0J7IYW8_9FLAO</name>
<evidence type="ECO:0000256" key="2">
    <source>
        <dbReference type="SAM" id="SignalP"/>
    </source>
</evidence>
<sequence length="229" mass="25945">MKKALICFLFLVGSNLFGEIPGIWAIQKIKYQGNFYQYFTPTIPDPSAYNNETTFSSKTMETYLFNSFQGNISSLTDTQITISSFGGTLMQSPDPNFDLFESNFANIFLLPQLPRTFNYEITTSPPYNVHLVLTDVENGNQIYFLTHILASSESIKSKIFIYPNPVSDILKIENLQKNASISITDSTGKSFYHTFVKDKNSIEISLQSFPAGIYFVRVNNENPSKILKK</sequence>
<keyword evidence="1 2" id="KW-0732">Signal</keyword>
<evidence type="ECO:0000313" key="4">
    <source>
        <dbReference type="EMBL" id="KMQ71187.1"/>
    </source>
</evidence>
<protein>
    <recommendedName>
        <fullName evidence="3">Secretion system C-terminal sorting domain-containing protein</fullName>
    </recommendedName>
</protein>
<evidence type="ECO:0000256" key="1">
    <source>
        <dbReference type="ARBA" id="ARBA00022729"/>
    </source>
</evidence>
<accession>A0A0J7IYW8</accession>
<comment type="caution">
    <text evidence="4">The sequence shown here is derived from an EMBL/GenBank/DDBJ whole genome shotgun (WGS) entry which is preliminary data.</text>
</comment>
<feature type="chain" id="PRO_5005289347" description="Secretion system C-terminal sorting domain-containing protein" evidence="2">
    <location>
        <begin position="19"/>
        <end position="229"/>
    </location>
</feature>
<proteinExistence type="predicted"/>
<organism evidence="4 5">
    <name type="scientific">Chryseobacterium koreense CCUG 49689</name>
    <dbReference type="NCBI Taxonomy" id="1304281"/>
    <lineage>
        <taxon>Bacteria</taxon>
        <taxon>Pseudomonadati</taxon>
        <taxon>Bacteroidota</taxon>
        <taxon>Flavobacteriia</taxon>
        <taxon>Flavobacteriales</taxon>
        <taxon>Weeksellaceae</taxon>
        <taxon>Chryseobacterium group</taxon>
        <taxon>Chryseobacterium</taxon>
    </lineage>
</organism>
<reference evidence="4 5" key="1">
    <citation type="journal article" date="2004" name="Int. J. Syst. Evol. Microbiol.">
        <title>Kaistella koreensis gen. nov., sp. nov., a novel member of the Chryseobacterium-Bergeyella-Riemerella branch.</title>
        <authorList>
            <person name="Kim M.K."/>
            <person name="Im W.T."/>
            <person name="Shin Y.K."/>
            <person name="Lim J.H."/>
            <person name="Kim S.H."/>
            <person name="Lee B.C."/>
            <person name="Park M.Y."/>
            <person name="Lee K.Y."/>
            <person name="Lee S.T."/>
        </authorList>
    </citation>
    <scope>NUCLEOTIDE SEQUENCE [LARGE SCALE GENOMIC DNA]</scope>
    <source>
        <strain evidence="4 5">CCUG 49689</strain>
    </source>
</reference>
<dbReference type="STRING" id="1304281.ACM44_08400"/>
<dbReference type="PATRIC" id="fig|1304281.5.peg.1804"/>
<dbReference type="OrthoDB" id="1247397at2"/>
<evidence type="ECO:0000313" key="5">
    <source>
        <dbReference type="Proteomes" id="UP000035900"/>
    </source>
</evidence>
<dbReference type="AlphaFoldDB" id="A0A0J7IYW8"/>